<dbReference type="AlphaFoldDB" id="A0A1P8WBY1"/>
<organism evidence="1 2">
    <name type="scientific">Fuerstiella marisgermanici</name>
    <dbReference type="NCBI Taxonomy" id="1891926"/>
    <lineage>
        <taxon>Bacteria</taxon>
        <taxon>Pseudomonadati</taxon>
        <taxon>Planctomycetota</taxon>
        <taxon>Planctomycetia</taxon>
        <taxon>Planctomycetales</taxon>
        <taxon>Planctomycetaceae</taxon>
        <taxon>Fuerstiella</taxon>
    </lineage>
</organism>
<accession>A0A1P8WBY1</accession>
<name>A0A1P8WBY1_9PLAN</name>
<gene>
    <name evidence="1" type="ORF">Fuma_01134</name>
</gene>
<protein>
    <recommendedName>
        <fullName evidence="3">HEPN domain-containing protein</fullName>
    </recommendedName>
</protein>
<sequence>MSLELWRRNGWLVSNDTVPAEIAELFAVVDRELSDATSQGLSVDGKFMHAYDAGLILCMIPLRACGYRVAKGSGHHKRAIESLPLSMGADFRQVSDQIEVASRKRGQAMYDHVDVVEERDADALIETVKRLRTAVSEFLTNNYPELLLSTR</sequence>
<dbReference type="EMBL" id="CP017641">
    <property type="protein sequence ID" value="APZ91546.1"/>
    <property type="molecule type" value="Genomic_DNA"/>
</dbReference>
<dbReference type="OrthoDB" id="117695at2"/>
<evidence type="ECO:0008006" key="3">
    <source>
        <dbReference type="Google" id="ProtNLM"/>
    </source>
</evidence>
<dbReference type="Proteomes" id="UP000187735">
    <property type="component" value="Chromosome"/>
</dbReference>
<dbReference type="KEGG" id="fmr:Fuma_01134"/>
<dbReference type="RefSeq" id="WP_145944003.1">
    <property type="nucleotide sequence ID" value="NZ_CP017641.1"/>
</dbReference>
<keyword evidence="2" id="KW-1185">Reference proteome</keyword>
<reference evidence="1 2" key="1">
    <citation type="journal article" date="2016" name="Front. Microbiol.">
        <title>Fuerstia marisgermanicae gen. nov., sp. nov., an Unusual Member of the Phylum Planctomycetes from the German Wadden Sea.</title>
        <authorList>
            <person name="Kohn T."/>
            <person name="Heuer A."/>
            <person name="Jogler M."/>
            <person name="Vollmers J."/>
            <person name="Boedeker C."/>
            <person name="Bunk B."/>
            <person name="Rast P."/>
            <person name="Borchert D."/>
            <person name="Glockner I."/>
            <person name="Freese H.M."/>
            <person name="Klenk H.P."/>
            <person name="Overmann J."/>
            <person name="Kaster A.K."/>
            <person name="Rohde M."/>
            <person name="Wiegand S."/>
            <person name="Jogler C."/>
        </authorList>
    </citation>
    <scope>NUCLEOTIDE SEQUENCE [LARGE SCALE GENOMIC DNA]</scope>
    <source>
        <strain evidence="1 2">NH11</strain>
    </source>
</reference>
<proteinExistence type="predicted"/>
<evidence type="ECO:0000313" key="2">
    <source>
        <dbReference type="Proteomes" id="UP000187735"/>
    </source>
</evidence>
<evidence type="ECO:0000313" key="1">
    <source>
        <dbReference type="EMBL" id="APZ91546.1"/>
    </source>
</evidence>